<keyword evidence="2 9" id="KW-0808">Transferase</keyword>
<feature type="binding site" evidence="9">
    <location>
        <position position="142"/>
    </location>
    <ligand>
        <name>4-amino-2-methyl-5-(diphosphooxymethyl)pyrimidine</name>
        <dbReference type="ChEBI" id="CHEBI:57841"/>
    </ligand>
</feature>
<feature type="binding site" evidence="9">
    <location>
        <position position="75"/>
    </location>
    <ligand>
        <name>4-amino-2-methyl-5-(diphosphooxymethyl)pyrimidine</name>
        <dbReference type="ChEBI" id="CHEBI:57841"/>
    </ligand>
</feature>
<dbReference type="HAMAP" id="MF_00097">
    <property type="entry name" value="TMP_synthase"/>
    <property type="match status" value="1"/>
</dbReference>
<evidence type="ECO:0000256" key="11">
    <source>
        <dbReference type="RuleBase" id="RU004253"/>
    </source>
</evidence>
<reference evidence="13 14" key="1">
    <citation type="submission" date="2021-03" db="EMBL/GenBank/DDBJ databases">
        <title>Genomic Encyclopedia of Type Strains, Phase IV (KMG-IV): sequencing the most valuable type-strain genomes for metagenomic binning, comparative biology and taxonomic classification.</title>
        <authorList>
            <person name="Goeker M."/>
        </authorList>
    </citation>
    <scope>NUCLEOTIDE SEQUENCE [LARGE SCALE GENOMIC DNA]</scope>
    <source>
        <strain evidence="13 14">DSM 25609</strain>
    </source>
</reference>
<comment type="catalytic activity">
    <reaction evidence="6 9 10">
        <text>4-methyl-5-(2-phosphooxyethyl)-thiazole + 4-amino-2-methyl-5-(diphosphooxymethyl)pyrimidine + H(+) = thiamine phosphate + diphosphate</text>
        <dbReference type="Rhea" id="RHEA:22328"/>
        <dbReference type="ChEBI" id="CHEBI:15378"/>
        <dbReference type="ChEBI" id="CHEBI:33019"/>
        <dbReference type="ChEBI" id="CHEBI:37575"/>
        <dbReference type="ChEBI" id="CHEBI:57841"/>
        <dbReference type="ChEBI" id="CHEBI:58296"/>
        <dbReference type="EC" id="2.5.1.3"/>
    </reaction>
</comment>
<dbReference type="PANTHER" id="PTHR20857:SF15">
    <property type="entry name" value="THIAMINE-PHOSPHATE SYNTHASE"/>
    <property type="match status" value="1"/>
</dbReference>
<dbReference type="InterPro" id="IPR036206">
    <property type="entry name" value="ThiamineP_synth_sf"/>
</dbReference>
<feature type="binding site" evidence="9">
    <location>
        <begin position="191"/>
        <end position="192"/>
    </location>
    <ligand>
        <name>2-[(2R,5Z)-2-carboxy-4-methylthiazol-5(2H)-ylidene]ethyl phosphate</name>
        <dbReference type="ChEBI" id="CHEBI:62899"/>
    </ligand>
</feature>
<comment type="catalytic activity">
    <reaction evidence="8 9 10">
        <text>2-[(2R,5Z)-2-carboxy-4-methylthiazol-5(2H)-ylidene]ethyl phosphate + 4-amino-2-methyl-5-(diphosphooxymethyl)pyrimidine + 2 H(+) = thiamine phosphate + CO2 + diphosphate</text>
        <dbReference type="Rhea" id="RHEA:47844"/>
        <dbReference type="ChEBI" id="CHEBI:15378"/>
        <dbReference type="ChEBI" id="CHEBI:16526"/>
        <dbReference type="ChEBI" id="CHEBI:33019"/>
        <dbReference type="ChEBI" id="CHEBI:37575"/>
        <dbReference type="ChEBI" id="CHEBI:57841"/>
        <dbReference type="ChEBI" id="CHEBI:62899"/>
        <dbReference type="EC" id="2.5.1.3"/>
    </reaction>
</comment>
<comment type="pathway">
    <text evidence="1 9 11">Cofactor biosynthesis; thiamine diphosphate biosynthesis; thiamine phosphate from 4-amino-2-methyl-5-diphosphomethylpyrimidine and 4-methyl-5-(2-phosphoethyl)-thiazole: step 1/1.</text>
</comment>
<proteinExistence type="inferred from homology"/>
<accession>A0ABS4IBV8</accession>
<feature type="binding site" evidence="9">
    <location>
        <position position="95"/>
    </location>
    <ligand>
        <name>Mg(2+)</name>
        <dbReference type="ChEBI" id="CHEBI:18420"/>
    </ligand>
</feature>
<dbReference type="Proteomes" id="UP001519345">
    <property type="component" value="Unassembled WGS sequence"/>
</dbReference>
<feature type="binding site" evidence="9">
    <location>
        <begin position="40"/>
        <end position="44"/>
    </location>
    <ligand>
        <name>4-amino-2-methyl-5-(diphosphooxymethyl)pyrimidine</name>
        <dbReference type="ChEBI" id="CHEBI:57841"/>
    </ligand>
</feature>
<dbReference type="InterPro" id="IPR034291">
    <property type="entry name" value="TMP_synthase"/>
</dbReference>
<dbReference type="InterPro" id="IPR013785">
    <property type="entry name" value="Aldolase_TIM"/>
</dbReference>
<keyword evidence="5 9" id="KW-0784">Thiamine biosynthesis</keyword>
<evidence type="ECO:0000256" key="4">
    <source>
        <dbReference type="ARBA" id="ARBA00022842"/>
    </source>
</evidence>
<organism evidence="13 14">
    <name type="scientific">Virgibacillus natechei</name>
    <dbReference type="NCBI Taxonomy" id="1216297"/>
    <lineage>
        <taxon>Bacteria</taxon>
        <taxon>Bacillati</taxon>
        <taxon>Bacillota</taxon>
        <taxon>Bacilli</taxon>
        <taxon>Bacillales</taxon>
        <taxon>Bacillaceae</taxon>
        <taxon>Virgibacillus</taxon>
    </lineage>
</organism>
<feature type="binding site" evidence="9">
    <location>
        <position position="171"/>
    </location>
    <ligand>
        <name>2-[(2R,5Z)-2-carboxy-4-methylthiazol-5(2H)-ylidene]ethyl phosphate</name>
        <dbReference type="ChEBI" id="CHEBI:62899"/>
    </ligand>
</feature>
<dbReference type="PANTHER" id="PTHR20857">
    <property type="entry name" value="THIAMINE-PHOSPHATE PYROPHOSPHORYLASE"/>
    <property type="match status" value="1"/>
</dbReference>
<dbReference type="GO" id="GO:0004789">
    <property type="term" value="F:thiamine-phosphate diphosphorylase activity"/>
    <property type="evidence" value="ECO:0007669"/>
    <property type="project" value="UniProtKB-EC"/>
</dbReference>
<evidence type="ECO:0000256" key="10">
    <source>
        <dbReference type="RuleBase" id="RU003826"/>
    </source>
</evidence>
<evidence type="ECO:0000259" key="12">
    <source>
        <dbReference type="Pfam" id="PF02581"/>
    </source>
</evidence>
<dbReference type="SUPFAM" id="SSF51391">
    <property type="entry name" value="Thiamin phosphate synthase"/>
    <property type="match status" value="1"/>
</dbReference>
<gene>
    <name evidence="9" type="primary">thiE</name>
    <name evidence="13" type="ORF">J2Z83_000511</name>
</gene>
<evidence type="ECO:0000256" key="1">
    <source>
        <dbReference type="ARBA" id="ARBA00005165"/>
    </source>
</evidence>
<evidence type="ECO:0000256" key="6">
    <source>
        <dbReference type="ARBA" id="ARBA00047334"/>
    </source>
</evidence>
<evidence type="ECO:0000313" key="14">
    <source>
        <dbReference type="Proteomes" id="UP001519345"/>
    </source>
</evidence>
<dbReference type="EMBL" id="JAGGKX010000002">
    <property type="protein sequence ID" value="MBP1968419.1"/>
    <property type="molecule type" value="Genomic_DNA"/>
</dbReference>
<evidence type="ECO:0000256" key="5">
    <source>
        <dbReference type="ARBA" id="ARBA00022977"/>
    </source>
</evidence>
<comment type="caution">
    <text evidence="13">The sequence shown here is derived from an EMBL/GenBank/DDBJ whole genome shotgun (WGS) entry which is preliminary data.</text>
</comment>
<evidence type="ECO:0000256" key="8">
    <source>
        <dbReference type="ARBA" id="ARBA00047883"/>
    </source>
</evidence>
<feature type="binding site" evidence="9">
    <location>
        <position position="76"/>
    </location>
    <ligand>
        <name>Mg(2+)</name>
        <dbReference type="ChEBI" id="CHEBI:18420"/>
    </ligand>
</feature>
<protein>
    <recommendedName>
        <fullName evidence="9">Thiamine-phosphate synthase</fullName>
        <shortName evidence="9">TP synthase</shortName>
        <shortName evidence="9">TPS</shortName>
        <ecNumber evidence="9">2.5.1.3</ecNumber>
    </recommendedName>
    <alternativeName>
        <fullName evidence="9">Thiamine-phosphate pyrophosphorylase</fullName>
        <shortName evidence="9">TMP pyrophosphorylase</shortName>
        <shortName evidence="9">TMP-PPase</shortName>
    </alternativeName>
</protein>
<comment type="similarity">
    <text evidence="9 10">Belongs to the thiamine-phosphate synthase family.</text>
</comment>
<keyword evidence="3 9" id="KW-0479">Metal-binding</keyword>
<evidence type="ECO:0000256" key="2">
    <source>
        <dbReference type="ARBA" id="ARBA00022679"/>
    </source>
</evidence>
<comment type="catalytic activity">
    <reaction evidence="7 9 10">
        <text>2-(2-carboxy-4-methylthiazol-5-yl)ethyl phosphate + 4-amino-2-methyl-5-(diphosphooxymethyl)pyrimidine + 2 H(+) = thiamine phosphate + CO2 + diphosphate</text>
        <dbReference type="Rhea" id="RHEA:47848"/>
        <dbReference type="ChEBI" id="CHEBI:15378"/>
        <dbReference type="ChEBI" id="CHEBI:16526"/>
        <dbReference type="ChEBI" id="CHEBI:33019"/>
        <dbReference type="ChEBI" id="CHEBI:37575"/>
        <dbReference type="ChEBI" id="CHEBI:57841"/>
        <dbReference type="ChEBI" id="CHEBI:62890"/>
        <dbReference type="EC" id="2.5.1.3"/>
    </reaction>
</comment>
<evidence type="ECO:0000256" key="3">
    <source>
        <dbReference type="ARBA" id="ARBA00022723"/>
    </source>
</evidence>
<keyword evidence="4 9" id="KW-0460">Magnesium</keyword>
<comment type="function">
    <text evidence="9">Condenses 4-methyl-5-(beta-hydroxyethyl)thiazole monophosphate (THZ-P) and 2-methyl-4-amino-5-hydroxymethyl pyrimidine pyrophosphate (HMP-PP) to form thiamine monophosphate (TMP).</text>
</comment>
<feature type="domain" description="Thiamine phosphate synthase/TenI" evidence="12">
    <location>
        <begin position="12"/>
        <end position="194"/>
    </location>
</feature>
<evidence type="ECO:0000313" key="13">
    <source>
        <dbReference type="EMBL" id="MBP1968419.1"/>
    </source>
</evidence>
<dbReference type="CDD" id="cd00564">
    <property type="entry name" value="TMP_TenI"/>
    <property type="match status" value="1"/>
</dbReference>
<sequence length="207" mass="22215">MMPPLRQSLRKYFIMGSQNCDQDPVQILESAANSGITAFQFREKGEGSLTGDAKLELGKRLREVCRQHNIPFIVNDDVDLACLLHADGIHVGQDDSSVEEIRKHFPDKIIGLSLSNADEVAKSPISIIDYIGAGPVFATNSKADAKATVGVEWMTALRKQFPDLPIVGIGGITTDNANSVIKAGADGVSVISAITKAKNTKEAVRAL</sequence>
<dbReference type="RefSeq" id="WP_209461650.1">
    <property type="nucleotide sequence ID" value="NZ_CP110224.1"/>
</dbReference>
<comment type="cofactor">
    <cofactor evidence="9">
        <name>Mg(2+)</name>
        <dbReference type="ChEBI" id="CHEBI:18420"/>
    </cofactor>
    <text evidence="9">Binds 1 Mg(2+) ion per subunit.</text>
</comment>
<feature type="binding site" evidence="9">
    <location>
        <begin position="139"/>
        <end position="141"/>
    </location>
    <ligand>
        <name>2-[(2R,5Z)-2-carboxy-4-methylthiazol-5(2H)-ylidene]ethyl phosphate</name>
        <dbReference type="ChEBI" id="CHEBI:62899"/>
    </ligand>
</feature>
<name>A0ABS4IBV8_9BACI</name>
<dbReference type="EC" id="2.5.1.3" evidence="9"/>
<keyword evidence="14" id="KW-1185">Reference proteome</keyword>
<dbReference type="NCBIfam" id="TIGR00693">
    <property type="entry name" value="thiE"/>
    <property type="match status" value="1"/>
</dbReference>
<dbReference type="InterPro" id="IPR022998">
    <property type="entry name" value="ThiamineP_synth_TenI"/>
</dbReference>
<feature type="binding site" evidence="9">
    <location>
        <position position="113"/>
    </location>
    <ligand>
        <name>4-amino-2-methyl-5-(diphosphooxymethyl)pyrimidine</name>
        <dbReference type="ChEBI" id="CHEBI:57841"/>
    </ligand>
</feature>
<evidence type="ECO:0000256" key="7">
    <source>
        <dbReference type="ARBA" id="ARBA00047851"/>
    </source>
</evidence>
<dbReference type="Gene3D" id="3.20.20.70">
    <property type="entry name" value="Aldolase class I"/>
    <property type="match status" value="1"/>
</dbReference>
<dbReference type="Pfam" id="PF02581">
    <property type="entry name" value="TMP-TENI"/>
    <property type="match status" value="1"/>
</dbReference>
<evidence type="ECO:0000256" key="9">
    <source>
        <dbReference type="HAMAP-Rule" id="MF_00097"/>
    </source>
</evidence>